<comment type="caution">
    <text evidence="1">The sequence shown here is derived from an EMBL/GenBank/DDBJ whole genome shotgun (WGS) entry which is preliminary data.</text>
</comment>
<dbReference type="OrthoDB" id="6294500at2"/>
<proteinExistence type="predicted"/>
<evidence type="ECO:0000313" key="2">
    <source>
        <dbReference type="Proteomes" id="UP000228621"/>
    </source>
</evidence>
<reference evidence="2" key="1">
    <citation type="journal article" date="2019" name="Genome Announc.">
        <title>Draft Genome Sequence of Pseudoalteromonas piscicida Strain 36Y ROTHPW, an Hypersaline Seawater Isolate from the South Coast of Sonora, Mexico.</title>
        <authorList>
            <person name="Sanchez-Diaz R."/>
            <person name="Molina-Garza Z.J."/>
            <person name="Cruz-Suarez L.E."/>
            <person name="Selvin J."/>
            <person name="Kiran G.S."/>
            <person name="Ibarra-Gamez J.C."/>
            <person name="Gomez-Gil B."/>
            <person name="Galaviz-Silva L."/>
        </authorList>
    </citation>
    <scope>NUCLEOTIDE SEQUENCE [LARGE SCALE GENOMIC DNA]</scope>
    <source>
        <strain evidence="2">36Y_RITHPW</strain>
    </source>
</reference>
<dbReference type="EMBL" id="NKHF01000028">
    <property type="protein sequence ID" value="PCK32569.1"/>
    <property type="molecule type" value="Genomic_DNA"/>
</dbReference>
<keyword evidence="2" id="KW-1185">Reference proteome</keyword>
<dbReference type="AlphaFoldDB" id="A0A2A5JTA2"/>
<organism evidence="1 2">
    <name type="scientific">Pseudoalteromonas piscicida</name>
    <dbReference type="NCBI Taxonomy" id="43662"/>
    <lineage>
        <taxon>Bacteria</taxon>
        <taxon>Pseudomonadati</taxon>
        <taxon>Pseudomonadota</taxon>
        <taxon>Gammaproteobacteria</taxon>
        <taxon>Alteromonadales</taxon>
        <taxon>Pseudoalteromonadaceae</taxon>
        <taxon>Pseudoalteromonas</taxon>
    </lineage>
</organism>
<accession>A0A2A5JTA2</accession>
<dbReference type="Proteomes" id="UP000228621">
    <property type="component" value="Unassembled WGS sequence"/>
</dbReference>
<protein>
    <submittedName>
        <fullName evidence="1">Uncharacterized protein</fullName>
    </submittedName>
</protein>
<sequence length="229" mass="26511">MPDIREDYALHFDIWKLDDEKLEACFSIFPNGKRILKRVNEVRKMCPQPTGNDDETLLNKLNQLNENIEIVLQAFGDQALIELNREKSSTKKCRVYRGSETLRREVFKNADPPTIHLDGALSEIIKKHCGGEGYEALLFLSEPLYQLAGCDYTVSHWIAWAMVENEYDTDPYYEAFELYKMKAEAGWSDEELFIYINSSVFSEDEPVMAKSISPLVTPRSHTVLQYYPH</sequence>
<name>A0A2A5JTA2_PSEO7</name>
<gene>
    <name evidence="1" type="ORF">CEX98_06435</name>
</gene>
<evidence type="ECO:0000313" key="1">
    <source>
        <dbReference type="EMBL" id="PCK32569.1"/>
    </source>
</evidence>